<reference evidence="2" key="1">
    <citation type="journal article" date="2019" name="Int. J. Syst. Evol. Microbiol.">
        <title>The Global Catalogue of Microorganisms (GCM) 10K type strain sequencing project: providing services to taxonomists for standard genome sequencing and annotation.</title>
        <authorList>
            <consortium name="The Broad Institute Genomics Platform"/>
            <consortium name="The Broad Institute Genome Sequencing Center for Infectious Disease"/>
            <person name="Wu L."/>
            <person name="Ma J."/>
        </authorList>
    </citation>
    <scope>NUCLEOTIDE SEQUENCE [LARGE SCALE GENOMIC DNA]</scope>
    <source>
        <strain evidence="2">CGMCC 4.7382</strain>
    </source>
</reference>
<name>A0ABW2KIG8_9ACTN</name>
<gene>
    <name evidence="1" type="ORF">ACFQRF_18580</name>
</gene>
<accession>A0ABW2KIG8</accession>
<evidence type="ECO:0000313" key="2">
    <source>
        <dbReference type="Proteomes" id="UP001596540"/>
    </source>
</evidence>
<keyword evidence="2" id="KW-1185">Reference proteome</keyword>
<organism evidence="1 2">
    <name type="scientific">Marinactinospora rubrisoli</name>
    <dbReference type="NCBI Taxonomy" id="2715399"/>
    <lineage>
        <taxon>Bacteria</taxon>
        <taxon>Bacillati</taxon>
        <taxon>Actinomycetota</taxon>
        <taxon>Actinomycetes</taxon>
        <taxon>Streptosporangiales</taxon>
        <taxon>Nocardiopsidaceae</taxon>
        <taxon>Marinactinospora</taxon>
    </lineage>
</organism>
<dbReference type="Proteomes" id="UP001596540">
    <property type="component" value="Unassembled WGS sequence"/>
</dbReference>
<comment type="caution">
    <text evidence="1">The sequence shown here is derived from an EMBL/GenBank/DDBJ whole genome shotgun (WGS) entry which is preliminary data.</text>
</comment>
<evidence type="ECO:0000313" key="1">
    <source>
        <dbReference type="EMBL" id="MFC7329742.1"/>
    </source>
</evidence>
<dbReference type="Gene3D" id="3.40.50.2000">
    <property type="entry name" value="Glycogen Phosphorylase B"/>
    <property type="match status" value="1"/>
</dbReference>
<evidence type="ECO:0008006" key="3">
    <source>
        <dbReference type="Google" id="ProtNLM"/>
    </source>
</evidence>
<sequence length="352" mass="38976">MIEILTSGVALGVHVPGLLLADRIRERGGEAGVTVLERLLPDHKRVTTEKMKWAFHRDFRVALTGQRIATNPAEVAAEEAVEKLFASWRERRVGTLVVFSGFWLPLVARYVAESGPPPRVHLCHVDSVTSPSFLRTEVTGLDVTTVRLADAERGTIPCSIPVGREPAVPWAGRGQRLLVHGGGWGMGTYRERARELSARGFALDVVAYEARDVTDEAGVRYHMVDPAWHPWLDDGYPPFGRVRPGEPTHYTRGAGHHGSFDLARSAIAMVSKPGGGTLLDSLWSATPMVFLEPFGDHERRNAELWERLGFGVTLARWRETGFAVEVLHEAHRRLLRATADVPDYSTILTETC</sequence>
<dbReference type="RefSeq" id="WP_379872396.1">
    <property type="nucleotide sequence ID" value="NZ_JBHTBH010000009.1"/>
</dbReference>
<dbReference type="EMBL" id="JBHTBH010000009">
    <property type="protein sequence ID" value="MFC7329742.1"/>
    <property type="molecule type" value="Genomic_DNA"/>
</dbReference>
<protein>
    <recommendedName>
        <fullName evidence="3">UDP-glucuronosyltransferase</fullName>
    </recommendedName>
</protein>
<proteinExistence type="predicted"/>